<dbReference type="PANTHER" id="PTHR38044:SF1">
    <property type="entry name" value="BOUQUET FORMATION PROTEIN 4"/>
    <property type="match status" value="1"/>
</dbReference>
<dbReference type="InterPro" id="IPR037548">
    <property type="entry name" value="Bqt4"/>
</dbReference>
<feature type="compositionally biased region" description="Polar residues" evidence="3">
    <location>
        <begin position="308"/>
        <end position="319"/>
    </location>
</feature>
<reference evidence="5 6" key="1">
    <citation type="submission" date="2020-01" db="EMBL/GenBank/DDBJ databases">
        <authorList>
            <person name="Palmer J.M."/>
        </authorList>
    </citation>
    <scope>NUCLEOTIDE SEQUENCE [LARGE SCALE GENOMIC DNA]</scope>
    <source>
        <strain evidence="5 6">TWF970</strain>
    </source>
</reference>
<evidence type="ECO:0000256" key="2">
    <source>
        <dbReference type="ARBA" id="ARBA00023321"/>
    </source>
</evidence>
<evidence type="ECO:0000256" key="3">
    <source>
        <dbReference type="SAM" id="MobiDB-lite"/>
    </source>
</evidence>
<dbReference type="InterPro" id="IPR003163">
    <property type="entry name" value="Tscrpt_reg_HTH_APSES-type"/>
</dbReference>
<sequence length="517" mass="56301">MVGGKGGEGEDEVVDSSFLFGNRNFSLPNSVYSSASSPFPHQRPPTTSNINTINTLDFDFDFDSTSKLQPQPNFHSTPNMTVKRRLPSRFNPLLTENDPSKDDLIELRRLGQTKLSTNTKPSAPAGSSPVPQQVLFSYVHLRAPLPQDINPEIFGGTATGTKPEAYFLMRRSKDGYVSSTGMFKASFPYATKQEEESERRIVKSRFQISSDETAGNAWISPDDALTLATEYRCRVWIEALLDDRPVNSDPRNKAITPPPPYRPNKNGVESLSPASAKTKTVARSVSPQPRKIAPMRKPRSARAVIANKESSLAPDTSEQPPASAPSSEDPNAPVLSNDEETTPVDDADAVAETTSTMETSTGIVKIEDATEVDAVDPSSYVSSIVVKPELKDEAKVEVEATVEENGDVVLESTHVKVEIQSPSDDLSLLPDSADDIAKATEMVAEAIKEYNSELSASLSASKKRKIEDSFSQDIPRIETLEINSPKKSKRVRVMDVITEEGFQKRALLGLGATVALG</sequence>
<accession>A0A7C8R2T5</accession>
<feature type="compositionally biased region" description="Acidic residues" evidence="3">
    <location>
        <begin position="337"/>
        <end position="349"/>
    </location>
</feature>
<feature type="compositionally biased region" description="Polar residues" evidence="3">
    <location>
        <begin position="267"/>
        <end position="287"/>
    </location>
</feature>
<dbReference type="PROSITE" id="PS51299">
    <property type="entry name" value="HTH_APSES"/>
    <property type="match status" value="1"/>
</dbReference>
<dbReference type="GO" id="GO:0070197">
    <property type="term" value="P:meiotic attachment of telomere to nuclear envelope"/>
    <property type="evidence" value="ECO:0007669"/>
    <property type="project" value="InterPro"/>
</dbReference>
<proteinExistence type="predicted"/>
<dbReference type="SMART" id="SM01252">
    <property type="entry name" value="KilA-N"/>
    <property type="match status" value="1"/>
</dbReference>
<name>A0A7C8R2T5_ORBOL</name>
<dbReference type="InterPro" id="IPR036887">
    <property type="entry name" value="HTH_APSES_sf"/>
</dbReference>
<evidence type="ECO:0000313" key="6">
    <source>
        <dbReference type="Proteomes" id="UP000474640"/>
    </source>
</evidence>
<gene>
    <name evidence="5" type="ORF">TWF970_009841</name>
</gene>
<dbReference type="PANTHER" id="PTHR38044">
    <property type="entry name" value="BOUQUET FORMATION PROTEIN 4"/>
    <property type="match status" value="1"/>
</dbReference>
<feature type="compositionally biased region" description="Low complexity" evidence="3">
    <location>
        <begin position="320"/>
        <end position="333"/>
    </location>
</feature>
<evidence type="ECO:0000256" key="1">
    <source>
        <dbReference type="ARBA" id="ARBA00022969"/>
    </source>
</evidence>
<dbReference type="OrthoDB" id="5346159at2759"/>
<keyword evidence="1" id="KW-0749">Sporulation</keyword>
<dbReference type="Proteomes" id="UP000474640">
    <property type="component" value="Unassembled WGS sequence"/>
</dbReference>
<dbReference type="AlphaFoldDB" id="A0A7C8R2T5"/>
<dbReference type="GO" id="GO:0030435">
    <property type="term" value="P:sporulation resulting in formation of a cellular spore"/>
    <property type="evidence" value="ECO:0007669"/>
    <property type="project" value="UniProtKB-KW"/>
</dbReference>
<dbReference type="GO" id="GO:1990862">
    <property type="term" value="C:nuclear membrane complex Bqt3-Bqt4"/>
    <property type="evidence" value="ECO:0007669"/>
    <property type="project" value="InterPro"/>
</dbReference>
<organism evidence="5 6">
    <name type="scientific">Orbilia oligospora</name>
    <name type="common">Nematode-trapping fungus</name>
    <name type="synonym">Arthrobotrys oligospora</name>
    <dbReference type="NCBI Taxonomy" id="2813651"/>
    <lineage>
        <taxon>Eukaryota</taxon>
        <taxon>Fungi</taxon>
        <taxon>Dikarya</taxon>
        <taxon>Ascomycota</taxon>
        <taxon>Pezizomycotina</taxon>
        <taxon>Orbiliomycetes</taxon>
        <taxon>Orbiliales</taxon>
        <taxon>Orbiliaceae</taxon>
        <taxon>Orbilia</taxon>
    </lineage>
</organism>
<evidence type="ECO:0000313" key="5">
    <source>
        <dbReference type="EMBL" id="KAF3272944.1"/>
    </source>
</evidence>
<dbReference type="GO" id="GO:0048315">
    <property type="term" value="P:conidium formation"/>
    <property type="evidence" value="ECO:0007669"/>
    <property type="project" value="UniProtKB-KW"/>
</dbReference>
<feature type="compositionally biased region" description="Polar residues" evidence="3">
    <location>
        <begin position="352"/>
        <end position="362"/>
    </location>
</feature>
<comment type="caution">
    <text evidence="5">The sequence shown here is derived from an EMBL/GenBank/DDBJ whole genome shotgun (WGS) entry which is preliminary data.</text>
</comment>
<dbReference type="GO" id="GO:0044820">
    <property type="term" value="P:mitotic telomere tethering at nuclear periphery"/>
    <property type="evidence" value="ECO:0007669"/>
    <property type="project" value="TreeGrafter"/>
</dbReference>
<dbReference type="SUPFAM" id="SSF54616">
    <property type="entry name" value="DNA-binding domain of Mlu1-box binding protein MBP1"/>
    <property type="match status" value="1"/>
</dbReference>
<evidence type="ECO:0000259" key="4">
    <source>
        <dbReference type="PROSITE" id="PS51299"/>
    </source>
</evidence>
<keyword evidence="2" id="KW-0183">Conidiation</keyword>
<protein>
    <recommendedName>
        <fullName evidence="4">HTH APSES-type domain-containing protein</fullName>
    </recommendedName>
</protein>
<dbReference type="GO" id="GO:0003677">
    <property type="term" value="F:DNA binding"/>
    <property type="evidence" value="ECO:0007669"/>
    <property type="project" value="InterPro"/>
</dbReference>
<dbReference type="InterPro" id="IPR018004">
    <property type="entry name" value="KilA/APSES_HTH"/>
</dbReference>
<feature type="region of interest" description="Disordered" evidence="3">
    <location>
        <begin position="246"/>
        <end position="362"/>
    </location>
</feature>
<feature type="domain" description="HTH APSES-type" evidence="4">
    <location>
        <begin position="140"/>
        <end position="259"/>
    </location>
</feature>
<dbReference type="EMBL" id="JAABOJ010000060">
    <property type="protein sequence ID" value="KAF3272944.1"/>
    <property type="molecule type" value="Genomic_DNA"/>
</dbReference>